<organism evidence="2 3">
    <name type="scientific">Clostridium tetani</name>
    <dbReference type="NCBI Taxonomy" id="1513"/>
    <lineage>
        <taxon>Bacteria</taxon>
        <taxon>Bacillati</taxon>
        <taxon>Bacillota</taxon>
        <taxon>Clostridia</taxon>
        <taxon>Eubacteriales</taxon>
        <taxon>Clostridiaceae</taxon>
        <taxon>Clostridium</taxon>
    </lineage>
</organism>
<proteinExistence type="predicted"/>
<dbReference type="AlphaFoldDB" id="A0ABC8EDL2"/>
<keyword evidence="1" id="KW-0472">Membrane</keyword>
<evidence type="ECO:0008006" key="4">
    <source>
        <dbReference type="Google" id="ProtNLM"/>
    </source>
</evidence>
<keyword evidence="1" id="KW-1133">Transmembrane helix</keyword>
<keyword evidence="1" id="KW-0812">Transmembrane</keyword>
<gene>
    <name evidence="2" type="ORF">K234311028_12820</name>
</gene>
<protein>
    <recommendedName>
        <fullName evidence="4">VanZ family protein</fullName>
    </recommendedName>
</protein>
<evidence type="ECO:0000256" key="1">
    <source>
        <dbReference type="SAM" id="Phobius"/>
    </source>
</evidence>
<evidence type="ECO:0000313" key="3">
    <source>
        <dbReference type="Proteomes" id="UP001321763"/>
    </source>
</evidence>
<name>A0ABC8EDL2_CLOTA</name>
<dbReference type="RefSeq" id="WP_317724992.1">
    <property type="nucleotide sequence ID" value="NZ_AP026818.1"/>
</dbReference>
<feature type="transmembrane region" description="Helical" evidence="1">
    <location>
        <begin position="12"/>
        <end position="32"/>
    </location>
</feature>
<reference evidence="2 3" key="1">
    <citation type="submission" date="2022-09" db="EMBL/GenBank/DDBJ databases">
        <title>complete genome sequences of Clostridium tetani str. KHSU-234311-028 isolated from soil.</title>
        <authorList>
            <person name="Sekizuka T."/>
            <person name="Shitada C."/>
            <person name="Takahashi M."/>
            <person name="Kuroda M."/>
        </authorList>
    </citation>
    <scope>NUCLEOTIDE SEQUENCE [LARGE SCALE GENOMIC DNA]</scope>
    <source>
        <strain evidence="2 3">KHSU-234311-028</strain>
    </source>
</reference>
<sequence>MRKTKRAIEKYLIITVIACVVLLLWQALELYIDGVIIPRKVDNAIGFILVFSLYKNFKNWLEK</sequence>
<evidence type="ECO:0000313" key="2">
    <source>
        <dbReference type="EMBL" id="BDR81036.1"/>
    </source>
</evidence>
<dbReference type="Proteomes" id="UP001321763">
    <property type="component" value="Chromosome"/>
</dbReference>
<accession>A0ABC8EDL2</accession>
<dbReference type="EMBL" id="AP026818">
    <property type="protein sequence ID" value="BDR81036.1"/>
    <property type="molecule type" value="Genomic_DNA"/>
</dbReference>